<comment type="caution">
    <text evidence="1">The sequence shown here is derived from an EMBL/GenBank/DDBJ whole genome shotgun (WGS) entry which is preliminary data.</text>
</comment>
<dbReference type="Proteomes" id="UP000178230">
    <property type="component" value="Unassembled WGS sequence"/>
</dbReference>
<dbReference type="EMBL" id="MFIY01000059">
    <property type="protein sequence ID" value="OGF99302.1"/>
    <property type="molecule type" value="Genomic_DNA"/>
</dbReference>
<proteinExistence type="predicted"/>
<gene>
    <name evidence="1" type="ORF">A2Y99_05015</name>
</gene>
<name>A0A1F5YGW4_9BACT</name>
<evidence type="ECO:0000313" key="2">
    <source>
        <dbReference type="Proteomes" id="UP000178230"/>
    </source>
</evidence>
<dbReference type="AlphaFoldDB" id="A0A1F5YGW4"/>
<organism evidence="1 2">
    <name type="scientific">Candidatus Gottesmanbacteria bacterium RBG_13_37_7</name>
    <dbReference type="NCBI Taxonomy" id="1798369"/>
    <lineage>
        <taxon>Bacteria</taxon>
        <taxon>Candidatus Gottesmaniibacteriota</taxon>
    </lineage>
</organism>
<sequence>MGVINCEQTTVLSGTFPDEEIISLLENELIGWTGGPVEVRFVRESGQLGADFLLACSHNHETDPEEQTVAPSGLCLRRLLIANPRLRPLITKAMFPSCVCPD</sequence>
<evidence type="ECO:0000313" key="1">
    <source>
        <dbReference type="EMBL" id="OGF99302.1"/>
    </source>
</evidence>
<reference evidence="1 2" key="1">
    <citation type="journal article" date="2016" name="Nat. Commun.">
        <title>Thousands of microbial genomes shed light on interconnected biogeochemical processes in an aquifer system.</title>
        <authorList>
            <person name="Anantharaman K."/>
            <person name="Brown C.T."/>
            <person name="Hug L.A."/>
            <person name="Sharon I."/>
            <person name="Castelle C.J."/>
            <person name="Probst A.J."/>
            <person name="Thomas B.C."/>
            <person name="Singh A."/>
            <person name="Wilkins M.J."/>
            <person name="Karaoz U."/>
            <person name="Brodie E.L."/>
            <person name="Williams K.H."/>
            <person name="Hubbard S.S."/>
            <person name="Banfield J.F."/>
        </authorList>
    </citation>
    <scope>NUCLEOTIDE SEQUENCE [LARGE SCALE GENOMIC DNA]</scope>
</reference>
<accession>A0A1F5YGW4</accession>
<protein>
    <submittedName>
        <fullName evidence="1">Uncharacterized protein</fullName>
    </submittedName>
</protein>